<keyword evidence="4" id="KW-0067">ATP-binding</keyword>
<dbReference type="NCBIfam" id="NF011049">
    <property type="entry name" value="PRK14479.1"/>
    <property type="match status" value="1"/>
</dbReference>
<evidence type="ECO:0000256" key="5">
    <source>
        <dbReference type="SAM" id="MobiDB-lite"/>
    </source>
</evidence>
<feature type="domain" description="DhaL" evidence="6">
    <location>
        <begin position="393"/>
        <end position="595"/>
    </location>
</feature>
<keyword evidence="3 8" id="KW-0418">Kinase</keyword>
<protein>
    <submittedName>
        <fullName evidence="8">Dihydroxyacetone kinase family protein</fullName>
    </submittedName>
</protein>
<evidence type="ECO:0000256" key="3">
    <source>
        <dbReference type="ARBA" id="ARBA00022777"/>
    </source>
</evidence>
<evidence type="ECO:0000259" key="6">
    <source>
        <dbReference type="PROSITE" id="PS51480"/>
    </source>
</evidence>
<dbReference type="Pfam" id="PF02733">
    <property type="entry name" value="Dak1"/>
    <property type="match status" value="1"/>
</dbReference>
<dbReference type="InterPro" id="IPR036117">
    <property type="entry name" value="DhaL_dom_sf"/>
</dbReference>
<dbReference type="Gene3D" id="1.25.40.340">
    <property type="match status" value="1"/>
</dbReference>
<dbReference type="InterPro" id="IPR050861">
    <property type="entry name" value="Dihydroxyacetone_Kinase"/>
</dbReference>
<name>A0ABS3WYQ7_9ACTN</name>
<dbReference type="PROSITE" id="PS51481">
    <property type="entry name" value="DHAK"/>
    <property type="match status" value="1"/>
</dbReference>
<feature type="compositionally biased region" description="Low complexity" evidence="5">
    <location>
        <begin position="352"/>
        <end position="385"/>
    </location>
</feature>
<dbReference type="RefSeq" id="WP_209267046.1">
    <property type="nucleotide sequence ID" value="NZ_JAFFZN010000022.1"/>
</dbReference>
<dbReference type="SUPFAM" id="SSF101473">
    <property type="entry name" value="DhaL-like"/>
    <property type="match status" value="1"/>
</dbReference>
<dbReference type="InterPro" id="IPR004007">
    <property type="entry name" value="DhaL_dom"/>
</dbReference>
<evidence type="ECO:0000256" key="4">
    <source>
        <dbReference type="ARBA" id="ARBA00022840"/>
    </source>
</evidence>
<sequence>MTRICNDPARFTEDMVQGFVAAHPEHVRAVPGGGGVVRARRPGTAKVAVLTGGGSGHYPAFCGVVGDGFADGSVIGNVFTSPSAAQAHSVATEAETGAGVLFLFGNYAGDVINFGQAAQRLTAEGIPARCFAVTDDIASAPTAEADRRRGIAGGFTVYKTASAAAEEGADLDEVVRIAEHTNARTRSLGVAFAGCTLPGQREPLFTVPEGKLGLGLGIHGEPGVSESELTSAEELARTLVEGLLAERPEQAAADRRVAVLLNGLGATKYEELYVLWASVQRLLTEAGLELVRPEVGELVTSLDMAGCSLTVTWLDDELERLWLAPADTPAFRRGVLAPEGQGTVGSVPAQRTASAPVGATATTTARTAATPAAATRTADEPAAATGEAVTTADTVVRALQAAHTLLHEHEEDLGRLDAVAGDGDHGRGMCKGVDAALAAAEKAQVTSAAPGALLGAAADAWAAEAGGTSGALWGAGLRAFGTALPADRAPAPAELAAGARAALEAVTSLGKAAPGDKTLVDALAPFVTAFEERLEAGAPPAEALTAAAGAARTAAEATAGLRPKLGRARPLAERSVGTPDPGAMSLALVLGALAETVRPR</sequence>
<dbReference type="Gene3D" id="3.40.50.10440">
    <property type="entry name" value="Dihydroxyacetone kinase, domain 1"/>
    <property type="match status" value="1"/>
</dbReference>
<reference evidence="8 9" key="1">
    <citation type="submission" date="2021-02" db="EMBL/GenBank/DDBJ databases">
        <title>Streptomyces spirodelae sp. nov., isolated from duckweed.</title>
        <authorList>
            <person name="Saimee Y."/>
            <person name="Duangmal K."/>
        </authorList>
    </citation>
    <scope>NUCLEOTIDE SEQUENCE [LARGE SCALE GENOMIC DNA]</scope>
    <source>
        <strain evidence="8 9">DW4-2</strain>
    </source>
</reference>
<evidence type="ECO:0000313" key="9">
    <source>
        <dbReference type="Proteomes" id="UP001518976"/>
    </source>
</evidence>
<evidence type="ECO:0000259" key="7">
    <source>
        <dbReference type="PROSITE" id="PS51481"/>
    </source>
</evidence>
<organism evidence="8 9">
    <name type="scientific">Streptomyces spirodelae</name>
    <dbReference type="NCBI Taxonomy" id="2812904"/>
    <lineage>
        <taxon>Bacteria</taxon>
        <taxon>Bacillati</taxon>
        <taxon>Actinomycetota</taxon>
        <taxon>Actinomycetes</taxon>
        <taxon>Kitasatosporales</taxon>
        <taxon>Streptomycetaceae</taxon>
        <taxon>Streptomyces</taxon>
    </lineage>
</organism>
<keyword evidence="9" id="KW-1185">Reference proteome</keyword>
<dbReference type="GO" id="GO:0016301">
    <property type="term" value="F:kinase activity"/>
    <property type="evidence" value="ECO:0007669"/>
    <property type="project" value="UniProtKB-KW"/>
</dbReference>
<dbReference type="Pfam" id="PF02734">
    <property type="entry name" value="Dak2"/>
    <property type="match status" value="1"/>
</dbReference>
<dbReference type="PANTHER" id="PTHR28629">
    <property type="entry name" value="TRIOKINASE/FMN CYCLASE"/>
    <property type="match status" value="1"/>
</dbReference>
<dbReference type="Proteomes" id="UP001518976">
    <property type="component" value="Unassembled WGS sequence"/>
</dbReference>
<dbReference type="PROSITE" id="PS51480">
    <property type="entry name" value="DHAL"/>
    <property type="match status" value="1"/>
</dbReference>
<dbReference type="EMBL" id="JAFFZN010000022">
    <property type="protein sequence ID" value="MBO8188265.1"/>
    <property type="molecule type" value="Genomic_DNA"/>
</dbReference>
<keyword evidence="2" id="KW-0547">Nucleotide-binding</keyword>
<dbReference type="InterPro" id="IPR004006">
    <property type="entry name" value="DhaK_dom"/>
</dbReference>
<feature type="domain" description="DhaK" evidence="7">
    <location>
        <begin position="7"/>
        <end position="331"/>
    </location>
</feature>
<accession>A0ABS3WYQ7</accession>
<dbReference type="SMART" id="SM01120">
    <property type="entry name" value="Dak2"/>
    <property type="match status" value="1"/>
</dbReference>
<proteinExistence type="predicted"/>
<evidence type="ECO:0000313" key="8">
    <source>
        <dbReference type="EMBL" id="MBO8188265.1"/>
    </source>
</evidence>
<evidence type="ECO:0000256" key="1">
    <source>
        <dbReference type="ARBA" id="ARBA00022679"/>
    </source>
</evidence>
<gene>
    <name evidence="8" type="ORF">JW592_22750</name>
</gene>
<comment type="caution">
    <text evidence="8">The sequence shown here is derived from an EMBL/GenBank/DDBJ whole genome shotgun (WGS) entry which is preliminary data.</text>
</comment>
<dbReference type="SUPFAM" id="SSF82549">
    <property type="entry name" value="DAK1/DegV-like"/>
    <property type="match status" value="1"/>
</dbReference>
<keyword evidence="1" id="KW-0808">Transferase</keyword>
<evidence type="ECO:0000256" key="2">
    <source>
        <dbReference type="ARBA" id="ARBA00022741"/>
    </source>
</evidence>
<feature type="region of interest" description="Disordered" evidence="5">
    <location>
        <begin position="338"/>
        <end position="387"/>
    </location>
</feature>
<dbReference type="PANTHER" id="PTHR28629:SF4">
    <property type="entry name" value="TRIOKINASE_FMN CYCLASE"/>
    <property type="match status" value="1"/>
</dbReference>
<dbReference type="Gene3D" id="3.30.1180.20">
    <property type="entry name" value="Dihydroxyacetone kinase, domain 2"/>
    <property type="match status" value="1"/>
</dbReference>